<feature type="binding site" evidence="12">
    <location>
        <position position="161"/>
    </location>
    <ligand>
        <name>substrate</name>
    </ligand>
</feature>
<evidence type="ECO:0000256" key="11">
    <source>
        <dbReference type="ARBA" id="ARBA00023277"/>
    </source>
</evidence>
<keyword evidence="8 12" id="KW-0067">ATP-binding</keyword>
<dbReference type="SUPFAM" id="SSF53613">
    <property type="entry name" value="Ribokinase-like"/>
    <property type="match status" value="1"/>
</dbReference>
<dbReference type="InterPro" id="IPR011611">
    <property type="entry name" value="PfkB_dom"/>
</dbReference>
<evidence type="ECO:0000256" key="13">
    <source>
        <dbReference type="SAM" id="MobiDB-lite"/>
    </source>
</evidence>
<dbReference type="GO" id="GO:0019303">
    <property type="term" value="P:D-ribose catabolic process"/>
    <property type="evidence" value="ECO:0007669"/>
    <property type="project" value="UniProtKB-UniRule"/>
</dbReference>
<keyword evidence="5 12" id="KW-0479">Metal-binding</keyword>
<dbReference type="Gene3D" id="3.40.1190.20">
    <property type="match status" value="1"/>
</dbReference>
<comment type="pathway">
    <text evidence="12">Carbohydrate metabolism; D-ribose degradation; D-ribose 5-phosphate from beta-D-ribopyranose: step 2/2.</text>
</comment>
<keyword evidence="12" id="KW-0963">Cytoplasm</keyword>
<feature type="binding site" evidence="12">
    <location>
        <position position="204"/>
    </location>
    <ligand>
        <name>ATP</name>
        <dbReference type="ChEBI" id="CHEBI:30616"/>
    </ligand>
</feature>
<dbReference type="GO" id="GO:0046872">
    <property type="term" value="F:metal ion binding"/>
    <property type="evidence" value="ECO:0007669"/>
    <property type="project" value="UniProtKB-KW"/>
</dbReference>
<feature type="binding site" evidence="12">
    <location>
        <position position="330"/>
    </location>
    <ligand>
        <name>K(+)</name>
        <dbReference type="ChEBI" id="CHEBI:29103"/>
    </ligand>
</feature>
<comment type="subcellular location">
    <subcellularLocation>
        <location evidence="12">Cytoplasm</location>
    </subcellularLocation>
</comment>
<proteinExistence type="inferred from homology"/>
<evidence type="ECO:0000256" key="12">
    <source>
        <dbReference type="HAMAP-Rule" id="MF_01987"/>
    </source>
</evidence>
<sequence>MTDAAAAQPAATRPAATHPDAPGPLDVLVVGSVNLDTGFVLDRLPRDGETIESRDAQRSGGGKGANQALAAAQLGARTALLAAVGRDADEALADLVDAGVDLATLVRIPDALTGTAVLLVTPADNAIVIAPGANALLSADHVRALDEPAAAAPRVVALQHEVPAEVVAAAVERWAGRSLVVLNPSPWRAVAPELLARIDVLVVNRLELGELLGIPEPADRAAAERALADSAFGAPGGSSAGAPRHVIVTLGSGGVLLRTGGATAHLPAFEVDAVDTVGAGDAFLGALAAGLAAGASGSRGQDAASLDLAALTAAARRATAAAALAVTVRGARNPSLAAPVVDALLADA</sequence>
<evidence type="ECO:0000256" key="7">
    <source>
        <dbReference type="ARBA" id="ARBA00022777"/>
    </source>
</evidence>
<feature type="binding site" evidence="12">
    <location>
        <begin position="280"/>
        <end position="281"/>
    </location>
    <ligand>
        <name>ATP</name>
        <dbReference type="ChEBI" id="CHEBI:30616"/>
    </ligand>
</feature>
<keyword evidence="4 12" id="KW-0808">Transferase</keyword>
<feature type="binding site" evidence="12">
    <location>
        <position position="277"/>
    </location>
    <ligand>
        <name>K(+)</name>
        <dbReference type="ChEBI" id="CHEBI:29103"/>
    </ligand>
</feature>
<name>A0A852YGR9_9MICO</name>
<protein>
    <recommendedName>
        <fullName evidence="3 12">Ribokinase</fullName>
        <shortName evidence="12">RK</shortName>
        <ecNumber evidence="2 12">2.7.1.15</ecNumber>
    </recommendedName>
</protein>
<evidence type="ECO:0000256" key="8">
    <source>
        <dbReference type="ARBA" id="ARBA00022840"/>
    </source>
</evidence>
<feature type="binding site" evidence="12">
    <location>
        <position position="275"/>
    </location>
    <ligand>
        <name>K(+)</name>
        <dbReference type="ChEBI" id="CHEBI:29103"/>
    </ligand>
</feature>
<evidence type="ECO:0000256" key="4">
    <source>
        <dbReference type="ARBA" id="ARBA00022679"/>
    </source>
</evidence>
<comment type="cofactor">
    <cofactor evidence="12">
        <name>Mg(2+)</name>
        <dbReference type="ChEBI" id="CHEBI:18420"/>
    </cofactor>
    <text evidence="12">Requires a divalent cation, most likely magnesium in vivo, as an electrophilic catalyst to aid phosphoryl group transfer. It is the chelate of the metal and the nucleotide that is the actual substrate.</text>
</comment>
<dbReference type="PROSITE" id="PS00584">
    <property type="entry name" value="PFKB_KINASES_2"/>
    <property type="match status" value="1"/>
</dbReference>
<dbReference type="GO" id="GO:0005829">
    <property type="term" value="C:cytosol"/>
    <property type="evidence" value="ECO:0007669"/>
    <property type="project" value="TreeGrafter"/>
</dbReference>
<dbReference type="InterPro" id="IPR011877">
    <property type="entry name" value="Ribokinase"/>
</dbReference>
<accession>A0A852YGR9</accession>
<evidence type="ECO:0000256" key="1">
    <source>
        <dbReference type="ARBA" id="ARBA00005380"/>
    </source>
</evidence>
<dbReference type="PANTHER" id="PTHR10584:SF166">
    <property type="entry name" value="RIBOKINASE"/>
    <property type="match status" value="1"/>
</dbReference>
<comment type="caution">
    <text evidence="15">The sequence shown here is derived from an EMBL/GenBank/DDBJ whole genome shotgun (WGS) entry which is preliminary data.</text>
</comment>
<dbReference type="Pfam" id="PF00294">
    <property type="entry name" value="PfkB"/>
    <property type="match status" value="1"/>
</dbReference>
<feature type="binding site" evidence="12">
    <location>
        <begin position="62"/>
        <end position="66"/>
    </location>
    <ligand>
        <name>substrate</name>
    </ligand>
</feature>
<comment type="function">
    <text evidence="12">Catalyzes the phosphorylation of ribose at O-5 in a reaction requiring ATP and magnesium. The resulting D-ribose-5-phosphate can then be used either for sythesis of nucleotides, histidine, and tryptophan, or as a component of the pentose phosphate pathway.</text>
</comment>
<dbReference type="EC" id="2.7.1.15" evidence="2 12"/>
<evidence type="ECO:0000259" key="14">
    <source>
        <dbReference type="Pfam" id="PF00294"/>
    </source>
</evidence>
<comment type="similarity">
    <text evidence="12">Belongs to the carbohydrate kinase PfkB family. Ribokinase subfamily.</text>
</comment>
<dbReference type="HAMAP" id="MF_01987">
    <property type="entry name" value="Ribokinase"/>
    <property type="match status" value="1"/>
</dbReference>
<evidence type="ECO:0000256" key="5">
    <source>
        <dbReference type="ARBA" id="ARBA00022723"/>
    </source>
</evidence>
<keyword evidence="9 12" id="KW-0460">Magnesium</keyword>
<reference evidence="15 16" key="1">
    <citation type="submission" date="2020-07" db="EMBL/GenBank/DDBJ databases">
        <title>Sequencing the genomes of 1000 actinobacteria strains.</title>
        <authorList>
            <person name="Klenk H.-P."/>
        </authorList>
    </citation>
    <scope>NUCLEOTIDE SEQUENCE [LARGE SCALE GENOMIC DNA]</scope>
    <source>
        <strain evidence="15 16">DSM 23141</strain>
    </source>
</reference>
<keyword evidence="6 12" id="KW-0547">Nucleotide-binding</keyword>
<evidence type="ECO:0000313" key="15">
    <source>
        <dbReference type="EMBL" id="NYG98218.1"/>
    </source>
</evidence>
<feature type="binding site" evidence="12">
    <location>
        <position position="281"/>
    </location>
    <ligand>
        <name>substrate</name>
    </ligand>
</feature>
<feature type="active site" description="Proton acceptor" evidence="12">
    <location>
        <position position="281"/>
    </location>
</feature>
<comment type="similarity">
    <text evidence="1">Belongs to the carbohydrate kinase pfkB family.</text>
</comment>
<dbReference type="GO" id="GO:0005524">
    <property type="term" value="F:ATP binding"/>
    <property type="evidence" value="ECO:0007669"/>
    <property type="project" value="UniProtKB-UniRule"/>
</dbReference>
<dbReference type="GO" id="GO:0004747">
    <property type="term" value="F:ribokinase activity"/>
    <property type="evidence" value="ECO:0007669"/>
    <property type="project" value="UniProtKB-UniRule"/>
</dbReference>
<dbReference type="AlphaFoldDB" id="A0A852YGR9"/>
<comment type="catalytic activity">
    <reaction evidence="12">
        <text>D-ribose + ATP = D-ribose 5-phosphate + ADP + H(+)</text>
        <dbReference type="Rhea" id="RHEA:13697"/>
        <dbReference type="ChEBI" id="CHEBI:15378"/>
        <dbReference type="ChEBI" id="CHEBI:30616"/>
        <dbReference type="ChEBI" id="CHEBI:47013"/>
        <dbReference type="ChEBI" id="CHEBI:78346"/>
        <dbReference type="ChEBI" id="CHEBI:456216"/>
        <dbReference type="EC" id="2.7.1.15"/>
    </reaction>
</comment>
<dbReference type="PANTHER" id="PTHR10584">
    <property type="entry name" value="SUGAR KINASE"/>
    <property type="match status" value="1"/>
</dbReference>
<dbReference type="UniPathway" id="UPA00916">
    <property type="reaction ID" value="UER00889"/>
</dbReference>
<evidence type="ECO:0000256" key="10">
    <source>
        <dbReference type="ARBA" id="ARBA00022958"/>
    </source>
</evidence>
<gene>
    <name evidence="12" type="primary">rbsK</name>
    <name evidence="15" type="ORF">BJ979_000844</name>
</gene>
<comment type="activity regulation">
    <text evidence="12">Activated by a monovalent cation that binds near, but not in, the active site. The most likely occupant of the site in vivo is potassium. Ion binding induces a conformational change that may alter substrate affinity.</text>
</comment>
<evidence type="ECO:0000256" key="3">
    <source>
        <dbReference type="ARBA" id="ARBA00016943"/>
    </source>
</evidence>
<dbReference type="Proteomes" id="UP000553888">
    <property type="component" value="Unassembled WGS sequence"/>
</dbReference>
<feature type="region of interest" description="Disordered" evidence="13">
    <location>
        <begin position="1"/>
        <end position="23"/>
    </location>
</feature>
<feature type="compositionally biased region" description="Low complexity" evidence="13">
    <location>
        <begin position="1"/>
        <end position="20"/>
    </location>
</feature>
<evidence type="ECO:0000256" key="2">
    <source>
        <dbReference type="ARBA" id="ARBA00012035"/>
    </source>
</evidence>
<organism evidence="15 16">
    <name type="scientific">Schumannella luteola</name>
    <dbReference type="NCBI Taxonomy" id="472059"/>
    <lineage>
        <taxon>Bacteria</taxon>
        <taxon>Bacillati</taxon>
        <taxon>Actinomycetota</taxon>
        <taxon>Actinomycetes</taxon>
        <taxon>Micrococcales</taxon>
        <taxon>Microbacteriaceae</taxon>
        <taxon>Schumannella</taxon>
    </lineage>
</organism>
<dbReference type="InterPro" id="IPR029056">
    <property type="entry name" value="Ribokinase-like"/>
</dbReference>
<keyword evidence="10 12" id="KW-0630">Potassium</keyword>
<dbReference type="InterPro" id="IPR002173">
    <property type="entry name" value="Carboh/pur_kinase_PfkB_CS"/>
</dbReference>
<feature type="binding site" evidence="12">
    <location>
        <position position="328"/>
    </location>
    <ligand>
        <name>K(+)</name>
        <dbReference type="ChEBI" id="CHEBI:29103"/>
    </ligand>
</feature>
<dbReference type="EMBL" id="JACBZY010000001">
    <property type="protein sequence ID" value="NYG98218.1"/>
    <property type="molecule type" value="Genomic_DNA"/>
</dbReference>
<dbReference type="RefSeq" id="WP_179565513.1">
    <property type="nucleotide sequence ID" value="NZ_JACBZY010000001.1"/>
</dbReference>
<keyword evidence="7 12" id="KW-0418">Kinase</keyword>
<keyword evidence="16" id="KW-1185">Reference proteome</keyword>
<feature type="domain" description="Carbohydrate kinase PfkB" evidence="14">
    <location>
        <begin position="26"/>
        <end position="335"/>
    </location>
</feature>
<evidence type="ECO:0000256" key="6">
    <source>
        <dbReference type="ARBA" id="ARBA00022741"/>
    </source>
</evidence>
<comment type="caution">
    <text evidence="12">Lacks conserved residue(s) required for the propagation of feature annotation.</text>
</comment>
<feature type="binding site" evidence="12">
    <location>
        <position position="325"/>
    </location>
    <ligand>
        <name>K(+)</name>
        <dbReference type="ChEBI" id="CHEBI:29103"/>
    </ligand>
</feature>
<feature type="binding site" evidence="12">
    <location>
        <begin position="249"/>
        <end position="254"/>
    </location>
    <ligand>
        <name>ATP</name>
        <dbReference type="ChEBI" id="CHEBI:30616"/>
    </ligand>
</feature>
<evidence type="ECO:0000313" key="16">
    <source>
        <dbReference type="Proteomes" id="UP000553888"/>
    </source>
</evidence>
<dbReference type="PRINTS" id="PR00990">
    <property type="entry name" value="RIBOKINASE"/>
</dbReference>
<keyword evidence="11 12" id="KW-0119">Carbohydrate metabolism</keyword>
<comment type="subunit">
    <text evidence="12">Homodimer.</text>
</comment>
<feature type="binding site" evidence="12">
    <location>
        <begin position="34"/>
        <end position="36"/>
    </location>
    <ligand>
        <name>substrate</name>
    </ligand>
</feature>
<evidence type="ECO:0000256" key="9">
    <source>
        <dbReference type="ARBA" id="ARBA00022842"/>
    </source>
</evidence>
<dbReference type="InterPro" id="IPR002139">
    <property type="entry name" value="Ribo/fructo_kinase"/>
</dbReference>